<geneLocation type="chloroplast" evidence="5"/>
<dbReference type="AlphaFoldDB" id="A0A1Z1ME21"/>
<dbReference type="GeneID" id="33357349"/>
<dbReference type="RefSeq" id="YP_009395338.1">
    <property type="nucleotide sequence ID" value="NC_035277.1"/>
</dbReference>
<comment type="similarity">
    <text evidence="2">Belongs to the ycf23 family.</text>
</comment>
<dbReference type="PANTHER" id="PTHR36895">
    <property type="match status" value="1"/>
</dbReference>
<sequence length="275" mass="30591">MNLHNHYLQKSFQSKSVLKIITGINNINVNKVLKIAKAAELSKATYLDVAANVNLVKTLKVLCRLPICISSINPVDMYNCVIAGADLVEIGNYDFFCNKGIYLTVKQIINLSIEVKYLIRDIDICVTIPHYISLAEQVYLAQQLEFIGVNVIQTEGFSKCYEREYINSNTSILNSSNSFIPSLLSTYFISKSVKIPVIAASGCNNIFASLANVYGAHGVGFGSSLQKQNNINSIIKYINQAHKSLNSSMNSESLICLDKSIYPILRNKEINILYN</sequence>
<dbReference type="PANTHER" id="PTHR36895:SF1">
    <property type="entry name" value="YCF23 PROTEIN"/>
    <property type="match status" value="1"/>
</dbReference>
<evidence type="ECO:0000256" key="2">
    <source>
        <dbReference type="ARBA" id="ARBA00009664"/>
    </source>
</evidence>
<keyword evidence="5" id="KW-0150">Chloroplast</keyword>
<name>A0A1Z1ME21_9FLOR</name>
<evidence type="ECO:0000313" key="5">
    <source>
        <dbReference type="EMBL" id="ARW64318.1"/>
    </source>
</evidence>
<comment type="subcellular location">
    <subcellularLocation>
        <location evidence="1">Plastid</location>
    </subcellularLocation>
</comment>
<evidence type="ECO:0000256" key="4">
    <source>
        <dbReference type="ARBA" id="ARBA00022640"/>
    </source>
</evidence>
<organism evidence="5">
    <name type="scientific">Polysiphonia infestans</name>
    <dbReference type="NCBI Taxonomy" id="2006978"/>
    <lineage>
        <taxon>Eukaryota</taxon>
        <taxon>Rhodophyta</taxon>
        <taxon>Florideophyceae</taxon>
        <taxon>Rhodymeniophycidae</taxon>
        <taxon>Ceramiales</taxon>
        <taxon>Rhodomelaceae</taxon>
        <taxon>Polysiphonioideae</taxon>
        <taxon>Polysiphonia</taxon>
    </lineage>
</organism>
<dbReference type="InterPro" id="IPR007570">
    <property type="entry name" value="Uncharacterised_Ycf23"/>
</dbReference>
<protein>
    <recommendedName>
        <fullName evidence="3">Uncharacterized protein ycf23</fullName>
    </recommendedName>
</protein>
<proteinExistence type="inferred from homology"/>
<dbReference type="SUPFAM" id="SSF51395">
    <property type="entry name" value="FMN-linked oxidoreductases"/>
    <property type="match status" value="1"/>
</dbReference>
<evidence type="ECO:0000256" key="3">
    <source>
        <dbReference type="ARBA" id="ARBA00021523"/>
    </source>
</evidence>
<dbReference type="EMBL" id="MF101432">
    <property type="protein sequence ID" value="ARW64318.1"/>
    <property type="molecule type" value="Genomic_DNA"/>
</dbReference>
<gene>
    <name evidence="5" type="primary">ycf23</name>
</gene>
<dbReference type="Pfam" id="PF04481">
    <property type="entry name" value="DUF561"/>
    <property type="match status" value="1"/>
</dbReference>
<keyword evidence="4 5" id="KW-0934">Plastid</keyword>
<dbReference type="GO" id="GO:0009536">
    <property type="term" value="C:plastid"/>
    <property type="evidence" value="ECO:0007669"/>
    <property type="project" value="UniProtKB-SubCell"/>
</dbReference>
<reference evidence="5" key="1">
    <citation type="journal article" date="2017" name="J. Phycol.">
        <title>Analysis of chloroplast genomes and a supermatrix inform reclassification of the Rhodomelaceae (Rhodophyta).</title>
        <authorList>
            <person name="Diaz-Tapia P."/>
            <person name="Maggs C.A."/>
            <person name="West J.A."/>
            <person name="Verbruggen H."/>
        </authorList>
    </citation>
    <scope>NUCLEOTIDE SEQUENCE</scope>
    <source>
        <strain evidence="5">PD763</strain>
    </source>
</reference>
<accession>A0A1Z1ME21</accession>
<evidence type="ECO:0000256" key="1">
    <source>
        <dbReference type="ARBA" id="ARBA00004474"/>
    </source>
</evidence>